<accession>A0A0F8WFJ0</accession>
<dbReference type="EMBL" id="LAZR01065407">
    <property type="protein sequence ID" value="KKK55607.1"/>
    <property type="molecule type" value="Genomic_DNA"/>
</dbReference>
<comment type="caution">
    <text evidence="1">The sequence shown here is derived from an EMBL/GenBank/DDBJ whole genome shotgun (WGS) entry which is preliminary data.</text>
</comment>
<gene>
    <name evidence="1" type="ORF">LCGC14_3072830</name>
</gene>
<feature type="non-terminal residue" evidence="1">
    <location>
        <position position="186"/>
    </location>
</feature>
<dbReference type="AlphaFoldDB" id="A0A0F8WFJ0"/>
<proteinExistence type="predicted"/>
<name>A0A0F8WFJ0_9ZZZZ</name>
<organism evidence="1">
    <name type="scientific">marine sediment metagenome</name>
    <dbReference type="NCBI Taxonomy" id="412755"/>
    <lineage>
        <taxon>unclassified sequences</taxon>
        <taxon>metagenomes</taxon>
        <taxon>ecological metagenomes</taxon>
    </lineage>
</organism>
<sequence>MLGSSMQIGGTPSTLPATTFTGDITVGTIVIDEDSGAVTLVDMSVSASPADGTEESYAFAIDGNIFLKLYSEADSAGAVDTMSVIMYKDIHVIGNNACLKLEDDSGNLSRIKTGNSQLTISADPDNAVASTDIVFEIDGVEVGRFQEGKGFQSVKGFATQLWDIAGANWETAVVNTEYYSPNQCGG</sequence>
<reference evidence="1" key="1">
    <citation type="journal article" date="2015" name="Nature">
        <title>Complex archaea that bridge the gap between prokaryotes and eukaryotes.</title>
        <authorList>
            <person name="Spang A."/>
            <person name="Saw J.H."/>
            <person name="Jorgensen S.L."/>
            <person name="Zaremba-Niedzwiedzka K."/>
            <person name="Martijn J."/>
            <person name="Lind A.E."/>
            <person name="van Eijk R."/>
            <person name="Schleper C."/>
            <person name="Guy L."/>
            <person name="Ettema T.J."/>
        </authorList>
    </citation>
    <scope>NUCLEOTIDE SEQUENCE</scope>
</reference>
<protein>
    <submittedName>
        <fullName evidence="1">Uncharacterized protein</fullName>
    </submittedName>
</protein>
<evidence type="ECO:0000313" key="1">
    <source>
        <dbReference type="EMBL" id="KKK55607.1"/>
    </source>
</evidence>